<protein>
    <submittedName>
        <fullName evidence="1">Uncharacterized protein</fullName>
    </submittedName>
</protein>
<name>A0A0E2BGZ4_9LEPT</name>
<dbReference type="GeneID" id="54850650"/>
<dbReference type="EMBL" id="AHON02000029">
    <property type="protein sequence ID" value="EKO34424.1"/>
    <property type="molecule type" value="Genomic_DNA"/>
</dbReference>
<accession>A0A0E2BGZ4</accession>
<keyword evidence="2" id="KW-1185">Reference proteome</keyword>
<gene>
    <name evidence="1" type="ORF">LEP1GSC179_3269</name>
</gene>
<dbReference type="RefSeq" id="WP_004458896.1">
    <property type="nucleotide sequence ID" value="NZ_AHON02000029.1"/>
</dbReference>
<proteinExistence type="predicted"/>
<evidence type="ECO:0000313" key="1">
    <source>
        <dbReference type="EMBL" id="EKO34424.1"/>
    </source>
</evidence>
<comment type="caution">
    <text evidence="1">The sequence shown here is derived from an EMBL/GenBank/DDBJ whole genome shotgun (WGS) entry which is preliminary data.</text>
</comment>
<evidence type="ECO:0000313" key="2">
    <source>
        <dbReference type="Proteomes" id="UP000006329"/>
    </source>
</evidence>
<dbReference type="AlphaFoldDB" id="A0A0E2BGZ4"/>
<reference evidence="1" key="1">
    <citation type="submission" date="2012-10" db="EMBL/GenBank/DDBJ databases">
        <authorList>
            <person name="Harkins D.M."/>
            <person name="Durkin A.S."/>
            <person name="Brinkac L.M."/>
            <person name="Haft D.H."/>
            <person name="Selengut J.D."/>
            <person name="Sanka R."/>
            <person name="DePew J."/>
            <person name="Purushe J."/>
            <person name="Matthias M.A."/>
            <person name="Vinetz J.M."/>
            <person name="Sutton G.G."/>
            <person name="Nierman W.C."/>
            <person name="Fouts D.E."/>
        </authorList>
    </citation>
    <scope>NUCLEOTIDE SEQUENCE [LARGE SCALE GENOMIC DNA]</scope>
    <source>
        <strain evidence="1">MOR084</strain>
    </source>
</reference>
<dbReference type="Proteomes" id="UP000006329">
    <property type="component" value="Unassembled WGS sequence"/>
</dbReference>
<organism evidence="1 2">
    <name type="scientific">Leptospira santarosai str. MOR084</name>
    <dbReference type="NCBI Taxonomy" id="1049984"/>
    <lineage>
        <taxon>Bacteria</taxon>
        <taxon>Pseudomonadati</taxon>
        <taxon>Spirochaetota</taxon>
        <taxon>Spirochaetia</taxon>
        <taxon>Leptospirales</taxon>
        <taxon>Leptospiraceae</taxon>
        <taxon>Leptospira</taxon>
    </lineage>
</organism>
<sequence>MSEETQEKKNKKINKMTAAEINVAIQTSKEKMNGSSSKYILHLNARLEELAAKGNK</sequence>